<dbReference type="EMBL" id="JABWDY010039959">
    <property type="protein sequence ID" value="KAF5178530.1"/>
    <property type="molecule type" value="Genomic_DNA"/>
</dbReference>
<gene>
    <name evidence="1" type="ORF">FRX31_031881</name>
</gene>
<sequence>GKSVIRVLTATKRKGCAQETCRGATVQRSYYRFAKALCQHDLPSISFSYASSKTIPAAVNMPFLDTMSKWHPP</sequence>
<comment type="caution">
    <text evidence="1">The sequence shown here is derived from an EMBL/GenBank/DDBJ whole genome shotgun (WGS) entry which is preliminary data.</text>
</comment>
<dbReference type="Proteomes" id="UP000554482">
    <property type="component" value="Unassembled WGS sequence"/>
</dbReference>
<feature type="non-terminal residue" evidence="1">
    <location>
        <position position="1"/>
    </location>
</feature>
<accession>A0A7J6V2P2</accession>
<proteinExistence type="predicted"/>
<evidence type="ECO:0000313" key="2">
    <source>
        <dbReference type="Proteomes" id="UP000554482"/>
    </source>
</evidence>
<protein>
    <submittedName>
        <fullName evidence="1">Uncharacterized protein</fullName>
    </submittedName>
</protein>
<evidence type="ECO:0000313" key="1">
    <source>
        <dbReference type="EMBL" id="KAF5178530.1"/>
    </source>
</evidence>
<organism evidence="1 2">
    <name type="scientific">Thalictrum thalictroides</name>
    <name type="common">Rue-anemone</name>
    <name type="synonym">Anemone thalictroides</name>
    <dbReference type="NCBI Taxonomy" id="46969"/>
    <lineage>
        <taxon>Eukaryota</taxon>
        <taxon>Viridiplantae</taxon>
        <taxon>Streptophyta</taxon>
        <taxon>Embryophyta</taxon>
        <taxon>Tracheophyta</taxon>
        <taxon>Spermatophyta</taxon>
        <taxon>Magnoliopsida</taxon>
        <taxon>Ranunculales</taxon>
        <taxon>Ranunculaceae</taxon>
        <taxon>Thalictroideae</taxon>
        <taxon>Thalictrum</taxon>
    </lineage>
</organism>
<dbReference type="AlphaFoldDB" id="A0A7J6V2P2"/>
<keyword evidence="2" id="KW-1185">Reference proteome</keyword>
<name>A0A7J6V2P2_THATH</name>
<reference evidence="1 2" key="1">
    <citation type="submission" date="2020-06" db="EMBL/GenBank/DDBJ databases">
        <title>Transcriptomic and genomic resources for Thalictrum thalictroides and T. hernandezii: Facilitating candidate gene discovery in an emerging model plant lineage.</title>
        <authorList>
            <person name="Arias T."/>
            <person name="Riano-Pachon D.M."/>
            <person name="Di Stilio V.S."/>
        </authorList>
    </citation>
    <scope>NUCLEOTIDE SEQUENCE [LARGE SCALE GENOMIC DNA]</scope>
    <source>
        <strain evidence="2">cv. WT478/WT964</strain>
        <tissue evidence="1">Leaves</tissue>
    </source>
</reference>